<accession>A0A366KYX5</accession>
<dbReference type="RefSeq" id="WP_113949379.1">
    <property type="nucleotide sequence ID" value="NZ_QNQU01000010.1"/>
</dbReference>
<gene>
    <name evidence="2" type="ORF">DRW42_13700</name>
</gene>
<name>A0A366KYX5_9SPHI</name>
<organism evidence="2 3">
    <name type="scientific">Pedobacter miscanthi</name>
    <dbReference type="NCBI Taxonomy" id="2259170"/>
    <lineage>
        <taxon>Bacteria</taxon>
        <taxon>Pseudomonadati</taxon>
        <taxon>Bacteroidota</taxon>
        <taxon>Sphingobacteriia</taxon>
        <taxon>Sphingobacteriales</taxon>
        <taxon>Sphingobacteriaceae</taxon>
        <taxon>Pedobacter</taxon>
    </lineage>
</organism>
<reference evidence="2 3" key="1">
    <citation type="submission" date="2018-07" db="EMBL/GenBank/DDBJ databases">
        <title>A draft genome of a endophytic bacteria, a new species of Pedobacter.</title>
        <authorList>
            <person name="Zhang Z.D."/>
            <person name="Chen Z.J."/>
        </authorList>
    </citation>
    <scope>NUCLEOTIDE SEQUENCE [LARGE SCALE GENOMIC DNA]</scope>
    <source>
        <strain evidence="2 3">RS10</strain>
    </source>
</reference>
<evidence type="ECO:0000256" key="1">
    <source>
        <dbReference type="SAM" id="MobiDB-lite"/>
    </source>
</evidence>
<dbReference type="Pfam" id="PF18976">
    <property type="entry name" value="DUF5712"/>
    <property type="match status" value="1"/>
</dbReference>
<feature type="region of interest" description="Disordered" evidence="1">
    <location>
        <begin position="241"/>
        <end position="260"/>
    </location>
</feature>
<comment type="caution">
    <text evidence="2">The sequence shown here is derived from an EMBL/GenBank/DDBJ whole genome shotgun (WGS) entry which is preliminary data.</text>
</comment>
<keyword evidence="3" id="KW-1185">Reference proteome</keyword>
<dbReference type="AlphaFoldDB" id="A0A366KYX5"/>
<feature type="region of interest" description="Disordered" evidence="1">
    <location>
        <begin position="289"/>
        <end position="311"/>
    </location>
</feature>
<dbReference type="InterPro" id="IPR043766">
    <property type="entry name" value="BfmA-like"/>
</dbReference>
<sequence length="311" mass="35479">MYINITDSDTGNNKGSSGALVHYLDKESWMFEDADPELWFNGSASGIESYQVRNLLDKNIAKLCHDDAKFFLININPSQKEITHLKGLFEDGTKAEFKAFAVKIMDEYARNFKRAGVTSNEDLLWFGKLENHRYYSFKDKEVKTGTVKRGDLKPGEQMHIQVIVSRKDITNKIKLSPMNNSKGRNVEHSKKVGQFDRTAFKESGEKVFDETFDFKRPLTDTFRYANTQANGSLAERMVLAGQQNETGDRNTGPGTEKNTERERLEIKGFFNAVESGILDLLLEKPDYDPLNPALQKKKRRKGKTQSQELTI</sequence>
<dbReference type="EMBL" id="QNQU01000010">
    <property type="protein sequence ID" value="RBQ06816.1"/>
    <property type="molecule type" value="Genomic_DNA"/>
</dbReference>
<dbReference type="OrthoDB" id="1404627at2"/>
<protein>
    <submittedName>
        <fullName evidence="2">Molybdopterin-guanine dinucleotide biosynthesis protein MobB</fullName>
    </submittedName>
</protein>
<evidence type="ECO:0000313" key="3">
    <source>
        <dbReference type="Proteomes" id="UP000252081"/>
    </source>
</evidence>
<evidence type="ECO:0000313" key="2">
    <source>
        <dbReference type="EMBL" id="RBQ06816.1"/>
    </source>
</evidence>
<dbReference type="Proteomes" id="UP000252081">
    <property type="component" value="Unassembled WGS sequence"/>
</dbReference>
<proteinExistence type="predicted"/>